<evidence type="ECO:0008006" key="5">
    <source>
        <dbReference type="Google" id="ProtNLM"/>
    </source>
</evidence>
<reference evidence="3 4" key="1">
    <citation type="submission" date="2017-04" db="EMBL/GenBank/DDBJ databases">
        <title>Draft genome of the yeast Clavispora lusitaniae type strain CBS 6936.</title>
        <authorList>
            <person name="Durrens P."/>
            <person name="Klopp C."/>
            <person name="Biteau N."/>
            <person name="Fitton-Ouhabi V."/>
            <person name="Dementhon K."/>
            <person name="Accoceberry I."/>
            <person name="Sherman D.J."/>
            <person name="Noel T."/>
        </authorList>
    </citation>
    <scope>NUCLEOTIDE SEQUENCE [LARGE SCALE GENOMIC DNA]</scope>
    <source>
        <strain evidence="3 4">CBS 6936</strain>
    </source>
</reference>
<sequence length="808" mass="90184">MIEVLLTAIPSLCWLFFRCYQLFQTPADQLARQLNVDIPRTPVVCVDQLGSDHASIHWDIETSPDENVFFVLLVNGKDAGTLAANSARLSNLLPDTLYVIQILAVNAISNFRSQSSALFIHTLPANFKAKDSSLEIDSFPFPIAKEVELPCNVSEEDLRNCSLDLLPEDVDKISNEKVLSRNLFLYLNELARVKKETKEAACHQKEEEAQLKESIECFKRELNEGSDLRAKKDLDLKDLEKKKNALTFTKLKLTKQLKSYESHRNMHVSKISEMKSKVAKLQEKHHHMINTNETEKSKTHEQVAELNFMINDIKAEINSIEESVKGLTSERKNLSTLVQSLQPLVNQFVSPPNLANTETQSAPQSSAEIFTRDGLLTKLGLGVLQKIYELRPDWEPEINKELEHMITLENSWKAEFRATIQRFVTIHNSIEIARSNKDPGYEPNCLTEYTASVEFGGFSNALSKFKKKSYLTGDGSGPSSPSPDGSFDNWYGHFGHVYEDQSANATTNSLNNVGVSASINAAGIPSQTQSVTSLVASGNGQSDQYAPSYLGNQMDQTQPTNDYMGDVSFGAPQVYASSNYENNNFAESAPFIDQRMYNDNGLYAENRSYGDSTANLAPPQQMQYLQSDYDPQIPLPELGSSIPHTSMQQYAQNIRQSFPCEDPVYSVRSPTPENGFLQPSMNTLWQNSSQASFRDQMRPFSGLPLSPASAHMDLAMPQSQSTTLPNDNHLFNSLLLSSSTSQLSNNIWSDRPMTTSYSHNRNISGGSSLWRNDLARPEAPSLGLMSEFLPFASVPGREEVGDEEKVPM</sequence>
<dbReference type="EMBL" id="LYUB02000014">
    <property type="protein sequence ID" value="OVF07221.1"/>
    <property type="molecule type" value="Genomic_DNA"/>
</dbReference>
<accession>A0AA91PWW8</accession>
<protein>
    <recommendedName>
        <fullName evidence="5">Fibronectin type-III domain-containing protein</fullName>
    </recommendedName>
</protein>
<dbReference type="AlphaFoldDB" id="A0AA91PWW8"/>
<dbReference type="InterPro" id="IPR036116">
    <property type="entry name" value="FN3_sf"/>
</dbReference>
<feature type="signal peptide" evidence="2">
    <location>
        <begin position="1"/>
        <end position="15"/>
    </location>
</feature>
<organism evidence="3 4">
    <name type="scientific">Clavispora lusitaniae</name>
    <name type="common">Candida lusitaniae</name>
    <dbReference type="NCBI Taxonomy" id="36911"/>
    <lineage>
        <taxon>Eukaryota</taxon>
        <taxon>Fungi</taxon>
        <taxon>Dikarya</taxon>
        <taxon>Ascomycota</taxon>
        <taxon>Saccharomycotina</taxon>
        <taxon>Pichiomycetes</taxon>
        <taxon>Metschnikowiaceae</taxon>
        <taxon>Clavispora</taxon>
    </lineage>
</organism>
<feature type="coiled-coil region" evidence="1">
    <location>
        <begin position="303"/>
        <end position="330"/>
    </location>
</feature>
<feature type="chain" id="PRO_5041723994" description="Fibronectin type-III domain-containing protein" evidence="2">
    <location>
        <begin position="16"/>
        <end position="808"/>
    </location>
</feature>
<dbReference type="Proteomes" id="UP000195602">
    <property type="component" value="Unassembled WGS sequence"/>
</dbReference>
<dbReference type="InterPro" id="IPR003961">
    <property type="entry name" value="FN3_dom"/>
</dbReference>
<evidence type="ECO:0000256" key="1">
    <source>
        <dbReference type="SAM" id="Coils"/>
    </source>
</evidence>
<dbReference type="CDD" id="cd00063">
    <property type="entry name" value="FN3"/>
    <property type="match status" value="1"/>
</dbReference>
<name>A0AA91PWW8_CLALS</name>
<comment type="caution">
    <text evidence="3">The sequence shown here is derived from an EMBL/GenBank/DDBJ whole genome shotgun (WGS) entry which is preliminary data.</text>
</comment>
<dbReference type="SUPFAM" id="SSF49265">
    <property type="entry name" value="Fibronectin type III"/>
    <property type="match status" value="1"/>
</dbReference>
<evidence type="ECO:0000313" key="4">
    <source>
        <dbReference type="Proteomes" id="UP000195602"/>
    </source>
</evidence>
<evidence type="ECO:0000256" key="2">
    <source>
        <dbReference type="SAM" id="SignalP"/>
    </source>
</evidence>
<dbReference type="KEGG" id="clus:A9F13_14g00517"/>
<gene>
    <name evidence="3" type="ORF">A9F13_14g00517</name>
</gene>
<proteinExistence type="predicted"/>
<keyword evidence="1" id="KW-0175">Coiled coil</keyword>
<keyword evidence="2" id="KW-0732">Signal</keyword>
<evidence type="ECO:0000313" key="3">
    <source>
        <dbReference type="EMBL" id="OVF07221.1"/>
    </source>
</evidence>